<accession>A0A974D4R5</accession>
<evidence type="ECO:0000313" key="2">
    <source>
        <dbReference type="Proteomes" id="UP000694892"/>
    </source>
</evidence>
<reference evidence="2" key="1">
    <citation type="journal article" date="2016" name="Nature">
        <title>Genome evolution in the allotetraploid frog Xenopus laevis.</title>
        <authorList>
            <person name="Session A.M."/>
            <person name="Uno Y."/>
            <person name="Kwon T."/>
            <person name="Chapman J.A."/>
            <person name="Toyoda A."/>
            <person name="Takahashi S."/>
            <person name="Fukui A."/>
            <person name="Hikosaka A."/>
            <person name="Suzuki A."/>
            <person name="Kondo M."/>
            <person name="van Heeringen S.J."/>
            <person name="Quigley I."/>
            <person name="Heinz S."/>
            <person name="Ogino H."/>
            <person name="Ochi H."/>
            <person name="Hellsten U."/>
            <person name="Lyons J.B."/>
            <person name="Simakov O."/>
            <person name="Putnam N."/>
            <person name="Stites J."/>
            <person name="Kuroki Y."/>
            <person name="Tanaka T."/>
            <person name="Michiue T."/>
            <person name="Watanabe M."/>
            <person name="Bogdanovic O."/>
            <person name="Lister R."/>
            <person name="Georgiou G."/>
            <person name="Paranjpe S.S."/>
            <person name="van Kruijsbergen I."/>
            <person name="Shu S."/>
            <person name="Carlson J."/>
            <person name="Kinoshita T."/>
            <person name="Ohta Y."/>
            <person name="Mawaribuchi S."/>
            <person name="Jenkins J."/>
            <person name="Grimwood J."/>
            <person name="Schmutz J."/>
            <person name="Mitros T."/>
            <person name="Mozaffari S.V."/>
            <person name="Suzuki Y."/>
            <person name="Haramoto Y."/>
            <person name="Yamamoto T.S."/>
            <person name="Takagi C."/>
            <person name="Heald R."/>
            <person name="Miller K."/>
            <person name="Haudenschild C."/>
            <person name="Kitzman J."/>
            <person name="Nakayama T."/>
            <person name="Izutsu Y."/>
            <person name="Robert J."/>
            <person name="Fortriede J."/>
            <person name="Burns K."/>
            <person name="Lotay V."/>
            <person name="Karimi K."/>
            <person name="Yasuoka Y."/>
            <person name="Dichmann D.S."/>
            <person name="Flajnik M.F."/>
            <person name="Houston D.W."/>
            <person name="Shendure J."/>
            <person name="DuPasquier L."/>
            <person name="Vize P.D."/>
            <person name="Zorn A.M."/>
            <person name="Ito M."/>
            <person name="Marcotte E.M."/>
            <person name="Wallingford J.B."/>
            <person name="Ito Y."/>
            <person name="Asashima M."/>
            <person name="Ueno N."/>
            <person name="Matsuda Y."/>
            <person name="Veenstra G.J."/>
            <person name="Fujiyama A."/>
            <person name="Harland R.M."/>
            <person name="Taira M."/>
            <person name="Rokhsar D.S."/>
        </authorList>
    </citation>
    <scope>NUCLEOTIDE SEQUENCE [LARGE SCALE GENOMIC DNA]</scope>
    <source>
        <strain evidence="2">J</strain>
    </source>
</reference>
<name>A0A974D4R5_XENLA</name>
<dbReference type="Proteomes" id="UP000694892">
    <property type="component" value="Chromosome 4L"/>
</dbReference>
<organism evidence="1 2">
    <name type="scientific">Xenopus laevis</name>
    <name type="common">African clawed frog</name>
    <dbReference type="NCBI Taxonomy" id="8355"/>
    <lineage>
        <taxon>Eukaryota</taxon>
        <taxon>Metazoa</taxon>
        <taxon>Chordata</taxon>
        <taxon>Craniata</taxon>
        <taxon>Vertebrata</taxon>
        <taxon>Euteleostomi</taxon>
        <taxon>Amphibia</taxon>
        <taxon>Batrachia</taxon>
        <taxon>Anura</taxon>
        <taxon>Pipoidea</taxon>
        <taxon>Pipidae</taxon>
        <taxon>Xenopodinae</taxon>
        <taxon>Xenopus</taxon>
        <taxon>Xenopus</taxon>
    </lineage>
</organism>
<sequence length="94" mass="10586">MQGLPIGLRALLSMKPYFKWKGRWNCGRRKGNNKQYGSINMSTLKLLSECCIPFHSIGPQADCRPGFCDLRDGVKRNAGSTEWLKGTSVYDAIF</sequence>
<gene>
    <name evidence="1" type="ORF">XELAEV_18022260mg</name>
</gene>
<dbReference type="EMBL" id="CM004472">
    <property type="protein sequence ID" value="OCT84120.1"/>
    <property type="molecule type" value="Genomic_DNA"/>
</dbReference>
<evidence type="ECO:0000313" key="1">
    <source>
        <dbReference type="EMBL" id="OCT84120.1"/>
    </source>
</evidence>
<dbReference type="AlphaFoldDB" id="A0A974D4R5"/>
<protein>
    <submittedName>
        <fullName evidence="1">Uncharacterized protein</fullName>
    </submittedName>
</protein>
<proteinExistence type="predicted"/>